<accession>A0AAV6VSI4</accession>
<dbReference type="Proteomes" id="UP000827092">
    <property type="component" value="Unassembled WGS sequence"/>
</dbReference>
<dbReference type="AlphaFoldDB" id="A0AAV6VSI4"/>
<dbReference type="EMBL" id="JAFNEN010000030">
    <property type="protein sequence ID" value="KAG8199213.1"/>
    <property type="molecule type" value="Genomic_DNA"/>
</dbReference>
<evidence type="ECO:0000313" key="2">
    <source>
        <dbReference type="Proteomes" id="UP000827092"/>
    </source>
</evidence>
<keyword evidence="2" id="KW-1185">Reference proteome</keyword>
<reference evidence="1 2" key="1">
    <citation type="journal article" date="2022" name="Nat. Ecol. Evol.">
        <title>A masculinizing supergene underlies an exaggerated male reproductive morph in a spider.</title>
        <authorList>
            <person name="Hendrickx F."/>
            <person name="De Corte Z."/>
            <person name="Sonet G."/>
            <person name="Van Belleghem S.M."/>
            <person name="Kostlbacher S."/>
            <person name="Vangestel C."/>
        </authorList>
    </citation>
    <scope>NUCLEOTIDE SEQUENCE [LARGE SCALE GENOMIC DNA]</scope>
    <source>
        <strain evidence="1">W744_W776</strain>
    </source>
</reference>
<protein>
    <submittedName>
        <fullName evidence="1">Uncharacterized protein</fullName>
    </submittedName>
</protein>
<organism evidence="1 2">
    <name type="scientific">Oedothorax gibbosus</name>
    <dbReference type="NCBI Taxonomy" id="931172"/>
    <lineage>
        <taxon>Eukaryota</taxon>
        <taxon>Metazoa</taxon>
        <taxon>Ecdysozoa</taxon>
        <taxon>Arthropoda</taxon>
        <taxon>Chelicerata</taxon>
        <taxon>Arachnida</taxon>
        <taxon>Araneae</taxon>
        <taxon>Araneomorphae</taxon>
        <taxon>Entelegynae</taxon>
        <taxon>Araneoidea</taxon>
        <taxon>Linyphiidae</taxon>
        <taxon>Erigoninae</taxon>
        <taxon>Oedothorax</taxon>
    </lineage>
</organism>
<name>A0AAV6VSI4_9ARAC</name>
<sequence length="107" mass="12383">MRPRCAHPKWTRAHHSLLTANADSKLKIYELNYSGFLAALSDDCEKFPQKMTLKFLGTGCFGHMRFSGMARYLLTKTNVVKFLFDENNTAVSCLCQWRAHRVREVRV</sequence>
<evidence type="ECO:0000313" key="1">
    <source>
        <dbReference type="EMBL" id="KAG8199213.1"/>
    </source>
</evidence>
<proteinExistence type="predicted"/>
<comment type="caution">
    <text evidence="1">The sequence shown here is derived from an EMBL/GenBank/DDBJ whole genome shotgun (WGS) entry which is preliminary data.</text>
</comment>
<gene>
    <name evidence="1" type="ORF">JTE90_016032</name>
</gene>